<comment type="caution">
    <text evidence="1">The sequence shown here is derived from an EMBL/GenBank/DDBJ whole genome shotgun (WGS) entry which is preliminary data.</text>
</comment>
<evidence type="ECO:0008006" key="3">
    <source>
        <dbReference type="Google" id="ProtNLM"/>
    </source>
</evidence>
<protein>
    <recommendedName>
        <fullName evidence="3">TonB-dependent receptor</fullName>
    </recommendedName>
</protein>
<dbReference type="Proteomes" id="UP001595556">
    <property type="component" value="Unassembled WGS sequence"/>
</dbReference>
<gene>
    <name evidence="1" type="ORF">ACFOEN_00875</name>
</gene>
<dbReference type="InterPro" id="IPR013783">
    <property type="entry name" value="Ig-like_fold"/>
</dbReference>
<evidence type="ECO:0000313" key="1">
    <source>
        <dbReference type="EMBL" id="MFC3146188.1"/>
    </source>
</evidence>
<accession>A0ABV7H088</accession>
<proteinExistence type="predicted"/>
<name>A0ABV7H088_9BURK</name>
<dbReference type="SUPFAM" id="SSF56935">
    <property type="entry name" value="Porins"/>
    <property type="match status" value="1"/>
</dbReference>
<dbReference type="Gene3D" id="2.60.40.10">
    <property type="entry name" value="Immunoglobulins"/>
    <property type="match status" value="1"/>
</dbReference>
<organism evidence="1 2">
    <name type="scientific">Piscinibacterium candidicorallinum</name>
    <dbReference type="NCBI Taxonomy" id="1793872"/>
    <lineage>
        <taxon>Bacteria</taxon>
        <taxon>Pseudomonadati</taxon>
        <taxon>Pseudomonadota</taxon>
        <taxon>Betaproteobacteria</taxon>
        <taxon>Burkholderiales</taxon>
        <taxon>Piscinibacterium</taxon>
    </lineage>
</organism>
<dbReference type="RefSeq" id="WP_377300470.1">
    <property type="nucleotide sequence ID" value="NZ_CP180191.1"/>
</dbReference>
<sequence>MSRDLLNPRKTMSQSVMPNTCRELPKRTVLATSIAALLAIGSFGSAASAWAQAETVAAKSEKPELSRNEPPASGFVPVIREGEGLTPANSNLPRMAPGRSDRIIELTTARNDIPADGQTRVRLRVRVLDPKDQVVKEDAIATVNFSAGRLQLLDRPLDETTPYRGDRSGVVPGVQVALKDGVAEFDLIAPSEARDVEVRVLAYGNEVIGTLRFVPDKRELVGIGVIEGLIALNKNRTDGVRDDGVEKDLRNIQREFANGRGSAGLSARMFFKGLVKGDYLLTLGYDSDKDSRSRLFRDIQPEEYYPVYGDSSLKGFDARTAARLYVRVDKDRSYVLYGDIQTAAQFESMALANYQRSLTGFKWHGENERFSANVFAARDNVRQVVEEQPARGISGPYFVSNLTGIRNSERVELVTRDRNQPAVILQVQAQARFVDYTFEPFSGQVIFKGPVPTLDSNLNPISVRITYEVEQGGEKFWVAGADGQFKLSKDVAVGGSIARDENPLARYTLGGLNATAKLGANTVLLAEIARSDGRGASQTVAPSLPVTANSGNAARIELRAAGEAGSLRAYAARAEEGFYNPSSSLAAGRTEAAVRGELKLSNDLKGFTEAVRTQDDVNGAKRTGVTAGVSLQMSKAFTVDVFGRTSRDQGAAVTSTVTDSNLGTFNPGAGQNLSPFTLNAQQGVAPRLTNATSVGVRSRYQWTEKSAVFGEVESEVDGARRDRFQIGADYQIWDSVRVYGRHEWITSTSGLYDAATASNPGASTRTTTFGVASSYMRNGDVYSEYRIRDSISGYESQAAAGIRNTWPLREGVAMLTSLERVKSIDFRPANGSSGFPSGNPTDAIAGALGVELTYSPDWKASGKIEARQDTQNTQLLSTLAGAMKLDRNFTGLARNYYNRTFSRTGQGARTENRFQLGVAWRDVDTNVWSALGRYEYRYAEGKACDVNGFCTGDLIRASIIAGTVNYHPSRPWWISGQAAYRYDHAKIDGSNSIYMLGGRVIYDITERWDVSAAGFMLASPNGGGRQYASGLEGGYLLGQNLWLSVGFNWRGFSNDLGVDDYTNRGVYIRLRTKFDESLFGINRDDKTRTPDAPRVGP</sequence>
<dbReference type="EMBL" id="JBHRTI010000002">
    <property type="protein sequence ID" value="MFC3146188.1"/>
    <property type="molecule type" value="Genomic_DNA"/>
</dbReference>
<evidence type="ECO:0000313" key="2">
    <source>
        <dbReference type="Proteomes" id="UP001595556"/>
    </source>
</evidence>
<reference evidence="2" key="1">
    <citation type="journal article" date="2019" name="Int. J. Syst. Evol. Microbiol.">
        <title>The Global Catalogue of Microorganisms (GCM) 10K type strain sequencing project: providing services to taxonomists for standard genome sequencing and annotation.</title>
        <authorList>
            <consortium name="The Broad Institute Genomics Platform"/>
            <consortium name="The Broad Institute Genome Sequencing Center for Infectious Disease"/>
            <person name="Wu L."/>
            <person name="Ma J."/>
        </authorList>
    </citation>
    <scope>NUCLEOTIDE SEQUENCE [LARGE SCALE GENOMIC DNA]</scope>
    <source>
        <strain evidence="2">KCTC 52168</strain>
    </source>
</reference>
<keyword evidence="2" id="KW-1185">Reference proteome</keyword>